<organism evidence="10 12">
    <name type="scientific">Panicum virgatum</name>
    <name type="common">Blackwell switchgrass</name>
    <dbReference type="NCBI Taxonomy" id="38727"/>
    <lineage>
        <taxon>Eukaryota</taxon>
        <taxon>Viridiplantae</taxon>
        <taxon>Streptophyta</taxon>
        <taxon>Embryophyta</taxon>
        <taxon>Tracheophyta</taxon>
        <taxon>Spermatophyta</taxon>
        <taxon>Magnoliopsida</taxon>
        <taxon>Liliopsida</taxon>
        <taxon>Poales</taxon>
        <taxon>Poaceae</taxon>
        <taxon>PACMAD clade</taxon>
        <taxon>Panicoideae</taxon>
        <taxon>Panicodae</taxon>
        <taxon>Paniceae</taxon>
        <taxon>Panicinae</taxon>
        <taxon>Panicum</taxon>
        <taxon>Panicum sect. Hiantes</taxon>
    </lineage>
</organism>
<evidence type="ECO:0000256" key="6">
    <source>
        <dbReference type="ARBA" id="ARBA00022840"/>
    </source>
</evidence>
<proteinExistence type="predicted"/>
<dbReference type="EMBL" id="CM029053">
    <property type="protein sequence ID" value="KAG2547033.1"/>
    <property type="molecule type" value="Genomic_DNA"/>
</dbReference>
<evidence type="ECO:0000313" key="10">
    <source>
        <dbReference type="EMBL" id="KAG2547033.1"/>
    </source>
</evidence>
<comment type="catalytic activity">
    <reaction evidence="7">
        <text>L-threonyl-[protein] + ATP = O-phospho-L-threonyl-[protein] + ADP + H(+)</text>
        <dbReference type="Rhea" id="RHEA:46608"/>
        <dbReference type="Rhea" id="RHEA-COMP:11060"/>
        <dbReference type="Rhea" id="RHEA-COMP:11605"/>
        <dbReference type="ChEBI" id="CHEBI:15378"/>
        <dbReference type="ChEBI" id="CHEBI:30013"/>
        <dbReference type="ChEBI" id="CHEBI:30616"/>
        <dbReference type="ChEBI" id="CHEBI:61977"/>
        <dbReference type="ChEBI" id="CHEBI:456216"/>
        <dbReference type="EC" id="2.7.11.1"/>
    </reaction>
</comment>
<gene>
    <name evidence="10" type="ORF">PVAP13_9KG067314</name>
    <name evidence="11" type="ORF">PVAP13_9KG529060</name>
</gene>
<comment type="caution">
    <text evidence="10">The sequence shown here is derived from an EMBL/GenBank/DDBJ whole genome shotgun (WGS) entry which is preliminary data.</text>
</comment>
<dbReference type="PROSITE" id="PS00108">
    <property type="entry name" value="PROTEIN_KINASE_ST"/>
    <property type="match status" value="1"/>
</dbReference>
<dbReference type="Proteomes" id="UP000823388">
    <property type="component" value="Chromosome 9K"/>
</dbReference>
<dbReference type="SMART" id="SM00220">
    <property type="entry name" value="S_TKc"/>
    <property type="match status" value="2"/>
</dbReference>
<dbReference type="Gene3D" id="3.30.200.20">
    <property type="entry name" value="Phosphorylase Kinase, domain 1"/>
    <property type="match status" value="1"/>
</dbReference>
<feature type="domain" description="Protein kinase" evidence="9">
    <location>
        <begin position="15"/>
        <end position="266"/>
    </location>
</feature>
<dbReference type="PROSITE" id="PS50011">
    <property type="entry name" value="PROTEIN_KINASE_DOM"/>
    <property type="match status" value="2"/>
</dbReference>
<evidence type="ECO:0000313" key="11">
    <source>
        <dbReference type="EMBL" id="KAG2547042.1"/>
    </source>
</evidence>
<sequence length="542" mass="61405">MKLPLSLLEAITNNFSDERVLGRGGFAVVYKGMLGNKPVATIDVDEEKFKKEMHCLMNLRHKNVVRFLGYCDETQQKSVEYDGKPVIADQRNRLLCFEFVPKCLQEHITAASCGLEWRIRYQIIKGICDALHYLHEKRIVHADLKPANILLDDNMLPKIADFGLSRCFDEDQSKAITSKLIGSIGYLPQEFFDGHITLKLDIYSLGVIINEMLTGNKATSAEENARDIRARHTVAARVCAEMAKMCIDPNKENRPSTHRIIEMLEVGSADKFDEAGTSTSLVAQNHVILALYKNIFFTDFVAFSRSYGIRVCLAKSLLDELKLLAKLEHRNVVRLIGFCNVDGWFRFGNRGLYICNEYFSRGSLDRHIFGSANNQRTPLRWSIRYEIIRGICAGLQYLHEVCNNTIPHMRLKPSNILLDEHMVPKIADFCLSKAFANMRTHTYTRTAMGSTGYKAPEFLERGRGISHKCDIYSLGIIIMAIVMGEEPRGFCDPSGLVFIWKDVEKCILLALECVEVDPEKRPLAREILYRLPVANASASHVG</sequence>
<keyword evidence="2" id="KW-0723">Serine/threonine-protein kinase</keyword>
<feature type="domain" description="Protein kinase" evidence="9">
    <location>
        <begin position="258"/>
        <end position="534"/>
    </location>
</feature>
<dbReference type="AlphaFoldDB" id="A0A8T0ND51"/>
<evidence type="ECO:0000256" key="1">
    <source>
        <dbReference type="ARBA" id="ARBA00012513"/>
    </source>
</evidence>
<dbReference type="InterPro" id="IPR000719">
    <property type="entry name" value="Prot_kinase_dom"/>
</dbReference>
<dbReference type="EMBL" id="CM029053">
    <property type="protein sequence ID" value="KAG2547042.1"/>
    <property type="molecule type" value="Genomic_DNA"/>
</dbReference>
<dbReference type="PANTHER" id="PTHR45707:SF80">
    <property type="entry name" value="PROTEIN KINASE DOMAIN-CONTAINING PROTEIN"/>
    <property type="match status" value="1"/>
</dbReference>
<dbReference type="InterPro" id="IPR008271">
    <property type="entry name" value="Ser/Thr_kinase_AS"/>
</dbReference>
<dbReference type="FunFam" id="1.10.510.10:FF:001023">
    <property type="entry name" value="Os07g0541700 protein"/>
    <property type="match status" value="2"/>
</dbReference>
<evidence type="ECO:0000256" key="5">
    <source>
        <dbReference type="ARBA" id="ARBA00022777"/>
    </source>
</evidence>
<keyword evidence="3" id="KW-0808">Transferase</keyword>
<evidence type="ECO:0000259" key="9">
    <source>
        <dbReference type="PROSITE" id="PS50011"/>
    </source>
</evidence>
<dbReference type="Gene3D" id="1.10.510.10">
    <property type="entry name" value="Transferase(Phosphotransferase) domain 1"/>
    <property type="match status" value="2"/>
</dbReference>
<evidence type="ECO:0000256" key="2">
    <source>
        <dbReference type="ARBA" id="ARBA00022527"/>
    </source>
</evidence>
<dbReference type="PANTHER" id="PTHR45707">
    <property type="entry name" value="C2 CALCIUM/LIPID-BINDING PLANT PHOSPHORIBOSYLTRANSFERASE FAMILY PROTEIN"/>
    <property type="match status" value="1"/>
</dbReference>
<dbReference type="SUPFAM" id="SSF56112">
    <property type="entry name" value="Protein kinase-like (PK-like)"/>
    <property type="match status" value="2"/>
</dbReference>
<dbReference type="EC" id="2.7.11.1" evidence="1"/>
<dbReference type="InterPro" id="IPR011009">
    <property type="entry name" value="Kinase-like_dom_sf"/>
</dbReference>
<evidence type="ECO:0000256" key="3">
    <source>
        <dbReference type="ARBA" id="ARBA00022679"/>
    </source>
</evidence>
<keyword evidence="12" id="KW-1185">Reference proteome</keyword>
<accession>A0A8T0ND51</accession>
<reference evidence="10 12" key="1">
    <citation type="submission" date="2020-05" db="EMBL/GenBank/DDBJ databases">
        <title>WGS assembly of Panicum virgatum.</title>
        <authorList>
            <person name="Lovell J.T."/>
            <person name="Jenkins J."/>
            <person name="Shu S."/>
            <person name="Juenger T.E."/>
            <person name="Schmutz J."/>
        </authorList>
    </citation>
    <scope>NUCLEOTIDE SEQUENCE [LARGE SCALE GENOMIC DNA]</scope>
    <source>
        <strain evidence="10">AP13</strain>
        <strain evidence="12">cv. AP13</strain>
    </source>
</reference>
<evidence type="ECO:0000256" key="7">
    <source>
        <dbReference type="ARBA" id="ARBA00047899"/>
    </source>
</evidence>
<comment type="catalytic activity">
    <reaction evidence="8">
        <text>L-seryl-[protein] + ATP = O-phospho-L-seryl-[protein] + ADP + H(+)</text>
        <dbReference type="Rhea" id="RHEA:17989"/>
        <dbReference type="Rhea" id="RHEA-COMP:9863"/>
        <dbReference type="Rhea" id="RHEA-COMP:11604"/>
        <dbReference type="ChEBI" id="CHEBI:15378"/>
        <dbReference type="ChEBI" id="CHEBI:29999"/>
        <dbReference type="ChEBI" id="CHEBI:30616"/>
        <dbReference type="ChEBI" id="CHEBI:83421"/>
        <dbReference type="ChEBI" id="CHEBI:456216"/>
        <dbReference type="EC" id="2.7.11.1"/>
    </reaction>
</comment>
<evidence type="ECO:0000256" key="4">
    <source>
        <dbReference type="ARBA" id="ARBA00022741"/>
    </source>
</evidence>
<dbReference type="Pfam" id="PF00069">
    <property type="entry name" value="Pkinase"/>
    <property type="match status" value="2"/>
</dbReference>
<name>A0A8T0ND51_PANVG</name>
<keyword evidence="6" id="KW-0067">ATP-binding</keyword>
<protein>
    <recommendedName>
        <fullName evidence="1">non-specific serine/threonine protein kinase</fullName>
        <ecNumber evidence="1">2.7.11.1</ecNumber>
    </recommendedName>
</protein>
<evidence type="ECO:0000256" key="8">
    <source>
        <dbReference type="ARBA" id="ARBA00048679"/>
    </source>
</evidence>
<keyword evidence="4" id="KW-0547">Nucleotide-binding</keyword>
<evidence type="ECO:0000313" key="12">
    <source>
        <dbReference type="Proteomes" id="UP000823388"/>
    </source>
</evidence>
<keyword evidence="5" id="KW-0418">Kinase</keyword>
<dbReference type="GO" id="GO:0005524">
    <property type="term" value="F:ATP binding"/>
    <property type="evidence" value="ECO:0007669"/>
    <property type="project" value="UniProtKB-KW"/>
</dbReference>
<dbReference type="GO" id="GO:0004674">
    <property type="term" value="F:protein serine/threonine kinase activity"/>
    <property type="evidence" value="ECO:0007669"/>
    <property type="project" value="UniProtKB-KW"/>
</dbReference>